<gene>
    <name evidence="1" type="primary">Erv31_2</name>
    <name evidence="1" type="ORF">SMICAP_R15026</name>
</gene>
<evidence type="ECO:0000313" key="1">
    <source>
        <dbReference type="EMBL" id="NXF13341.1"/>
    </source>
</evidence>
<feature type="non-terminal residue" evidence="1">
    <location>
        <position position="87"/>
    </location>
</feature>
<name>A0A7K8R639_9PASS</name>
<reference evidence="1 2" key="1">
    <citation type="submission" date="2019-09" db="EMBL/GenBank/DDBJ databases">
        <title>Bird 10,000 Genomes (B10K) Project - Family phase.</title>
        <authorList>
            <person name="Zhang G."/>
        </authorList>
    </citation>
    <scope>NUCLEOTIDE SEQUENCE [LARGE SCALE GENOMIC DNA]</scope>
    <source>
        <strain evidence="1">B10K-CU-031-20</strain>
    </source>
</reference>
<accession>A0A7K8R639</accession>
<organism evidence="1 2">
    <name type="scientific">Smithornis capensis</name>
    <dbReference type="NCBI Taxonomy" id="363769"/>
    <lineage>
        <taxon>Eukaryota</taxon>
        <taxon>Metazoa</taxon>
        <taxon>Chordata</taxon>
        <taxon>Craniata</taxon>
        <taxon>Vertebrata</taxon>
        <taxon>Euteleostomi</taxon>
        <taxon>Archelosauria</taxon>
        <taxon>Archosauria</taxon>
        <taxon>Dinosauria</taxon>
        <taxon>Saurischia</taxon>
        <taxon>Theropoda</taxon>
        <taxon>Coelurosauria</taxon>
        <taxon>Aves</taxon>
        <taxon>Neognathae</taxon>
        <taxon>Neoaves</taxon>
        <taxon>Telluraves</taxon>
        <taxon>Australaves</taxon>
        <taxon>Passeriformes</taxon>
        <taxon>Eurylaimidae</taxon>
        <taxon>Smithornis</taxon>
    </lineage>
</organism>
<feature type="non-terminal residue" evidence="1">
    <location>
        <position position="1"/>
    </location>
</feature>
<proteinExistence type="predicted"/>
<dbReference type="AlphaFoldDB" id="A0A7K8R639"/>
<dbReference type="Proteomes" id="UP000567624">
    <property type="component" value="Unassembled WGS sequence"/>
</dbReference>
<dbReference type="EMBL" id="VWYW01001477">
    <property type="protein sequence ID" value="NXF13341.1"/>
    <property type="molecule type" value="Genomic_DNA"/>
</dbReference>
<comment type="caution">
    <text evidence="1">The sequence shown here is derived from an EMBL/GenBank/DDBJ whole genome shotgun (WGS) entry which is preliminary data.</text>
</comment>
<sequence>YKIYQCNITKSNQNPFSGIKKIAGIWRNITATTEGFWKAPSGLLWICGKRAYPELPADWKGSCTLEVIHPGFFLLPSNKGDTLGVPV</sequence>
<keyword evidence="2" id="KW-1185">Reference proteome</keyword>
<evidence type="ECO:0000313" key="2">
    <source>
        <dbReference type="Proteomes" id="UP000567624"/>
    </source>
</evidence>
<protein>
    <submittedName>
        <fullName evidence="1">ENR1 protein</fullName>
    </submittedName>
</protein>